<evidence type="ECO:0000256" key="1">
    <source>
        <dbReference type="SAM" id="Coils"/>
    </source>
</evidence>
<comment type="caution">
    <text evidence="2">The sequence shown here is derived from an EMBL/GenBank/DDBJ whole genome shotgun (WGS) entry which is preliminary data.</text>
</comment>
<reference evidence="2" key="1">
    <citation type="submission" date="2021-02" db="EMBL/GenBank/DDBJ databases">
        <authorList>
            <person name="Nowell W R."/>
        </authorList>
    </citation>
    <scope>NUCLEOTIDE SEQUENCE</scope>
</reference>
<dbReference type="Proteomes" id="UP000681720">
    <property type="component" value="Unassembled WGS sequence"/>
</dbReference>
<organism evidence="2 3">
    <name type="scientific">Rotaria magnacalcarata</name>
    <dbReference type="NCBI Taxonomy" id="392030"/>
    <lineage>
        <taxon>Eukaryota</taxon>
        <taxon>Metazoa</taxon>
        <taxon>Spiralia</taxon>
        <taxon>Gnathifera</taxon>
        <taxon>Rotifera</taxon>
        <taxon>Eurotatoria</taxon>
        <taxon>Bdelloidea</taxon>
        <taxon>Philodinida</taxon>
        <taxon>Philodinidae</taxon>
        <taxon>Rotaria</taxon>
    </lineage>
</organism>
<feature type="non-terminal residue" evidence="2">
    <location>
        <position position="1"/>
    </location>
</feature>
<proteinExistence type="predicted"/>
<dbReference type="EMBL" id="CAJOBJ010059284">
    <property type="protein sequence ID" value="CAF4410860.1"/>
    <property type="molecule type" value="Genomic_DNA"/>
</dbReference>
<keyword evidence="1" id="KW-0175">Coiled coil</keyword>
<feature type="coiled-coil region" evidence="1">
    <location>
        <begin position="31"/>
        <end position="65"/>
    </location>
</feature>
<accession>A0A8S2W1Q1</accession>
<evidence type="ECO:0000313" key="3">
    <source>
        <dbReference type="Proteomes" id="UP000681720"/>
    </source>
</evidence>
<evidence type="ECO:0000313" key="2">
    <source>
        <dbReference type="EMBL" id="CAF4410860.1"/>
    </source>
</evidence>
<dbReference type="AlphaFoldDB" id="A0A8S2W1Q1"/>
<sequence length="72" mass="8304">DQVVVPLTTKPILADRDPVVYKLLIHIEHLAKQLRGQPNQARNKIEQLEAEVFILKNENARLKSKHELLSNK</sequence>
<gene>
    <name evidence="2" type="ORF">GIL414_LOCUS30615</name>
</gene>
<feature type="non-terminal residue" evidence="2">
    <location>
        <position position="72"/>
    </location>
</feature>
<name>A0A8S2W1Q1_9BILA</name>
<protein>
    <submittedName>
        <fullName evidence="2">Uncharacterized protein</fullName>
    </submittedName>
</protein>